<protein>
    <recommendedName>
        <fullName evidence="7">Leucine rich repeat family protein</fullName>
    </recommendedName>
</protein>
<dbReference type="OMA" id="TITKCEA"/>
<dbReference type="Gene3D" id="3.80.10.10">
    <property type="entry name" value="Ribonuclease Inhibitor"/>
    <property type="match status" value="5"/>
</dbReference>
<feature type="compositionally biased region" description="Basic residues" evidence="4">
    <location>
        <begin position="703"/>
        <end position="713"/>
    </location>
</feature>
<dbReference type="AlphaFoldDB" id="A0A078ABV6"/>
<dbReference type="PANTHER" id="PTHR24113:SF12">
    <property type="entry name" value="RAN GTPASE-ACTIVATING PROTEIN 1"/>
    <property type="match status" value="1"/>
</dbReference>
<feature type="compositionally biased region" description="Basic and acidic residues" evidence="4">
    <location>
        <begin position="9"/>
        <end position="26"/>
    </location>
</feature>
<feature type="region of interest" description="Disordered" evidence="4">
    <location>
        <begin position="655"/>
        <end position="713"/>
    </location>
</feature>
<dbReference type="SMART" id="SM00368">
    <property type="entry name" value="LRR_RI"/>
    <property type="match status" value="9"/>
</dbReference>
<dbReference type="GO" id="GO:0048471">
    <property type="term" value="C:perinuclear region of cytoplasm"/>
    <property type="evidence" value="ECO:0007669"/>
    <property type="project" value="TreeGrafter"/>
</dbReference>
<accession>A0A078ABV6</accession>
<evidence type="ECO:0000256" key="2">
    <source>
        <dbReference type="ARBA" id="ARBA00022614"/>
    </source>
</evidence>
<dbReference type="GO" id="GO:0005096">
    <property type="term" value="F:GTPase activator activity"/>
    <property type="evidence" value="ECO:0007669"/>
    <property type="project" value="UniProtKB-KW"/>
</dbReference>
<dbReference type="InParanoid" id="A0A078ABV6"/>
<feature type="compositionally biased region" description="Polar residues" evidence="4">
    <location>
        <begin position="678"/>
        <end position="688"/>
    </location>
</feature>
<proteinExistence type="predicted"/>
<evidence type="ECO:0008006" key="7">
    <source>
        <dbReference type="Google" id="ProtNLM"/>
    </source>
</evidence>
<evidence type="ECO:0000313" key="5">
    <source>
        <dbReference type="EMBL" id="CDW79679.1"/>
    </source>
</evidence>
<keyword evidence="3" id="KW-0677">Repeat</keyword>
<organism evidence="5 6">
    <name type="scientific">Stylonychia lemnae</name>
    <name type="common">Ciliate</name>
    <dbReference type="NCBI Taxonomy" id="5949"/>
    <lineage>
        <taxon>Eukaryota</taxon>
        <taxon>Sar</taxon>
        <taxon>Alveolata</taxon>
        <taxon>Ciliophora</taxon>
        <taxon>Intramacronucleata</taxon>
        <taxon>Spirotrichea</taxon>
        <taxon>Stichotrichia</taxon>
        <taxon>Sporadotrichida</taxon>
        <taxon>Oxytrichidae</taxon>
        <taxon>Stylonychinae</taxon>
        <taxon>Stylonychia</taxon>
    </lineage>
</organism>
<evidence type="ECO:0000313" key="6">
    <source>
        <dbReference type="Proteomes" id="UP000039865"/>
    </source>
</evidence>
<evidence type="ECO:0000256" key="1">
    <source>
        <dbReference type="ARBA" id="ARBA00022468"/>
    </source>
</evidence>
<dbReference type="SUPFAM" id="SSF52047">
    <property type="entry name" value="RNI-like"/>
    <property type="match status" value="1"/>
</dbReference>
<keyword evidence="2" id="KW-0433">Leucine-rich repeat</keyword>
<dbReference type="InterPro" id="IPR027038">
    <property type="entry name" value="RanGap"/>
</dbReference>
<name>A0A078ABV6_STYLE</name>
<evidence type="ECO:0000256" key="4">
    <source>
        <dbReference type="SAM" id="MobiDB-lite"/>
    </source>
</evidence>
<feature type="region of interest" description="Disordered" evidence="4">
    <location>
        <begin position="1"/>
        <end position="26"/>
    </location>
</feature>
<dbReference type="Pfam" id="PF13516">
    <property type="entry name" value="LRR_6"/>
    <property type="match status" value="7"/>
</dbReference>
<evidence type="ECO:0000256" key="3">
    <source>
        <dbReference type="ARBA" id="ARBA00022737"/>
    </source>
</evidence>
<dbReference type="PANTHER" id="PTHR24113">
    <property type="entry name" value="RAN GTPASE-ACTIVATING PROTEIN 1"/>
    <property type="match status" value="1"/>
</dbReference>
<dbReference type="GO" id="GO:0031267">
    <property type="term" value="F:small GTPase binding"/>
    <property type="evidence" value="ECO:0007669"/>
    <property type="project" value="TreeGrafter"/>
</dbReference>
<dbReference type="InterPro" id="IPR001611">
    <property type="entry name" value="Leu-rich_rpt"/>
</dbReference>
<dbReference type="GO" id="GO:0005634">
    <property type="term" value="C:nucleus"/>
    <property type="evidence" value="ECO:0007669"/>
    <property type="project" value="TreeGrafter"/>
</dbReference>
<dbReference type="Proteomes" id="UP000039865">
    <property type="component" value="Unassembled WGS sequence"/>
</dbReference>
<dbReference type="OrthoDB" id="292937at2759"/>
<keyword evidence="1" id="KW-0343">GTPase activation</keyword>
<reference evidence="5 6" key="1">
    <citation type="submission" date="2014-06" db="EMBL/GenBank/DDBJ databases">
        <authorList>
            <person name="Swart Estienne"/>
        </authorList>
    </citation>
    <scope>NUCLEOTIDE SEQUENCE [LARGE SCALE GENOMIC DNA]</scope>
    <source>
        <strain evidence="5 6">130c</strain>
    </source>
</reference>
<sequence length="713" mass="81937">MLGSSVQQIKRESPEKQQKNNQKVKDLQITDFEKDQKEPVFRKQDIDVLYMAKCIDSGIPFYEEQMQKFQKYCEKESCNRKVFLNEMFLGIQTCKVLSEILLSTDRISSIIISRNRIGDEGAKIFAYVLKKTNNLAKLDISSNEISKQGTEYLADALLHNQSLVDLQLFSHDGLHSNQIGEIGAKCFSQVLAKNKILTFLNLGGNKIGNNGLSYLTLSMNPNVNNTLQSLNVSNDDITQEGCQYFLQSLVHSHLIELDMSKNQLGLKGAEQFGEVLKHNHRLIRLNLSQCQIGPKGLQDIMNGLKKNKFITHLNISRNDFKFGLPHSLSSILMVNNILQELDLSFCSLGSNMMLGVTDGLFSNSTLKKLNLRGNQIEDHPIEILGHILDNPKNKITFLDLSMNFITDFGGLALAEALHTNRSLEYLNMKLNYLQDDSAQKLIQAIRGNNLVIKKIKLDNNFISMRFIMMIDELLQENIRRQEFNKMPEYVQTILNLRIQASRIVPTRKLIDETVQVKVEAKKQLENQKYIYQSSEQEESAKTQKLIDIKELLNQQLIEIGRRIDQIENQKFLKVKELNEIESMQILKNREIIGQNYRAGIDLQELKKGLEKTQIENQKLVEQLKKDLFLLNEKEEDILFRIKGFQSRIELEKAAQQEAAKEEDNNQIMQSQSKKRKSMASNPKTPRSPTKNEDQNFQKQAAIVKRRSTLKNKK</sequence>
<keyword evidence="6" id="KW-1185">Reference proteome</keyword>
<dbReference type="GO" id="GO:0006913">
    <property type="term" value="P:nucleocytoplasmic transport"/>
    <property type="evidence" value="ECO:0007669"/>
    <property type="project" value="TreeGrafter"/>
</dbReference>
<dbReference type="EMBL" id="CCKQ01008238">
    <property type="protein sequence ID" value="CDW79679.1"/>
    <property type="molecule type" value="Genomic_DNA"/>
</dbReference>
<dbReference type="InterPro" id="IPR032675">
    <property type="entry name" value="LRR_dom_sf"/>
</dbReference>
<gene>
    <name evidence="5" type="primary">Contig13109.g13975</name>
    <name evidence="5" type="ORF">STYLEM_8670</name>
</gene>
<dbReference type="GO" id="GO:0005829">
    <property type="term" value="C:cytosol"/>
    <property type="evidence" value="ECO:0007669"/>
    <property type="project" value="TreeGrafter"/>
</dbReference>